<evidence type="ECO:0000256" key="4">
    <source>
        <dbReference type="ARBA" id="ARBA00022801"/>
    </source>
</evidence>
<proteinExistence type="inferred from homology"/>
<dbReference type="InterPro" id="IPR000801">
    <property type="entry name" value="Esterase-like"/>
</dbReference>
<protein>
    <recommendedName>
        <fullName evidence="2 6">S-formylglutathione hydrolase</fullName>
        <ecNumber evidence="2 6">3.1.2.12</ecNumber>
    </recommendedName>
</protein>
<reference evidence="9 10" key="1">
    <citation type="submission" date="2018-01" db="EMBL/GenBank/DDBJ databases">
        <title>Draft genome sequence of Paucibacter aquatile CR182 isolated from freshwater of the Nakdong River.</title>
        <authorList>
            <person name="Choi A."/>
            <person name="Chung E.J."/>
        </authorList>
    </citation>
    <scope>NUCLEOTIDE SEQUENCE [LARGE SCALE GENOMIC DNA]</scope>
    <source>
        <strain evidence="9 10">CR182</strain>
    </source>
</reference>
<evidence type="ECO:0000313" key="10">
    <source>
        <dbReference type="Proteomes" id="UP000235916"/>
    </source>
</evidence>
<dbReference type="Pfam" id="PF00756">
    <property type="entry name" value="Esterase"/>
    <property type="match status" value="1"/>
</dbReference>
<dbReference type="GO" id="GO:0005829">
    <property type="term" value="C:cytosol"/>
    <property type="evidence" value="ECO:0007669"/>
    <property type="project" value="TreeGrafter"/>
</dbReference>
<accession>A0A2N8L0W7</accession>
<sequence length="286" mass="31361">MAELQALELLSEHGCFGGRQRFYRHASAEIGLPMRFALFLPPEPKALLVFLAGLTCTEETFTMKAGAQRLAAELGLALLMPDTSPRGAQLLDEAKDWDFGVGAGFYLDAKQQPWARHWRMESYLMHELLPGVQREFGLAAERTGIFGHSMGGHGALVLAQRHPGAFRSLSAFAPIAAPMQCPWGQKAFQGYLGGDAADWAAHDATALMLMHAKSRRPQFPGGILIDQGLADRFLAEQLHPEAFEAACAVAGQALTLRRHAGYDHGYYFIASFVDDHLHHHAKQLCA</sequence>
<dbReference type="GO" id="GO:0052689">
    <property type="term" value="F:carboxylic ester hydrolase activity"/>
    <property type="evidence" value="ECO:0007669"/>
    <property type="project" value="UniProtKB-KW"/>
</dbReference>
<feature type="active site" description="Charge relay system" evidence="7">
    <location>
        <position position="231"/>
    </location>
</feature>
<dbReference type="SUPFAM" id="SSF53474">
    <property type="entry name" value="alpha/beta-Hydrolases"/>
    <property type="match status" value="1"/>
</dbReference>
<dbReference type="RefSeq" id="WP_102769278.1">
    <property type="nucleotide sequence ID" value="NZ_POSP01000003.1"/>
</dbReference>
<evidence type="ECO:0000256" key="7">
    <source>
        <dbReference type="PIRSR" id="PIRSR614186-1"/>
    </source>
</evidence>
<keyword evidence="10" id="KW-1185">Reference proteome</keyword>
<dbReference type="InterPro" id="IPR029058">
    <property type="entry name" value="AB_hydrolase_fold"/>
</dbReference>
<dbReference type="PANTHER" id="PTHR10061">
    <property type="entry name" value="S-FORMYLGLUTATHIONE HYDROLASE"/>
    <property type="match status" value="1"/>
</dbReference>
<keyword evidence="4 8" id="KW-0378">Hydrolase</keyword>
<dbReference type="FunFam" id="3.40.50.1820:FF:000002">
    <property type="entry name" value="S-formylglutathione hydrolase"/>
    <property type="match status" value="1"/>
</dbReference>
<dbReference type="PANTHER" id="PTHR10061:SF0">
    <property type="entry name" value="S-FORMYLGLUTATHIONE HYDROLASE"/>
    <property type="match status" value="1"/>
</dbReference>
<dbReference type="NCBIfam" id="TIGR02821">
    <property type="entry name" value="fghA_ester_D"/>
    <property type="match status" value="1"/>
</dbReference>
<dbReference type="GO" id="GO:0018738">
    <property type="term" value="F:S-formylglutathione hydrolase activity"/>
    <property type="evidence" value="ECO:0007669"/>
    <property type="project" value="UniProtKB-UniRule"/>
</dbReference>
<dbReference type="OrthoDB" id="9782200at2"/>
<organism evidence="9 10">
    <name type="scientific">Kinneretia aquatilis</name>
    <dbReference type="NCBI Taxonomy" id="2070761"/>
    <lineage>
        <taxon>Bacteria</taxon>
        <taxon>Pseudomonadati</taxon>
        <taxon>Pseudomonadota</taxon>
        <taxon>Betaproteobacteria</taxon>
        <taxon>Burkholderiales</taxon>
        <taxon>Sphaerotilaceae</taxon>
        <taxon>Roseateles</taxon>
    </lineage>
</organism>
<dbReference type="Gene3D" id="3.40.50.1820">
    <property type="entry name" value="alpha/beta hydrolase"/>
    <property type="match status" value="1"/>
</dbReference>
<feature type="active site" description="Charge relay system" evidence="7">
    <location>
        <position position="149"/>
    </location>
</feature>
<dbReference type="GO" id="GO:0046294">
    <property type="term" value="P:formaldehyde catabolic process"/>
    <property type="evidence" value="ECO:0007669"/>
    <property type="project" value="InterPro"/>
</dbReference>
<dbReference type="EC" id="3.1.2.12" evidence="2 6"/>
<gene>
    <name evidence="9" type="primary">fghA</name>
    <name evidence="9" type="ORF">C1O66_18710</name>
</gene>
<evidence type="ECO:0000256" key="5">
    <source>
        <dbReference type="ARBA" id="ARBA00047590"/>
    </source>
</evidence>
<evidence type="ECO:0000313" key="9">
    <source>
        <dbReference type="EMBL" id="PND39360.1"/>
    </source>
</evidence>
<comment type="catalytic activity">
    <reaction evidence="5 8">
        <text>S-formylglutathione + H2O = formate + glutathione + H(+)</text>
        <dbReference type="Rhea" id="RHEA:14961"/>
        <dbReference type="ChEBI" id="CHEBI:15377"/>
        <dbReference type="ChEBI" id="CHEBI:15378"/>
        <dbReference type="ChEBI" id="CHEBI:15740"/>
        <dbReference type="ChEBI" id="CHEBI:57688"/>
        <dbReference type="ChEBI" id="CHEBI:57925"/>
        <dbReference type="EC" id="3.1.2.12"/>
    </reaction>
</comment>
<feature type="active site" description="Charge relay system" evidence="7">
    <location>
        <position position="264"/>
    </location>
</feature>
<comment type="function">
    <text evidence="8">Serine hydrolase involved in the detoxification of formaldehyde.</text>
</comment>
<evidence type="ECO:0000256" key="1">
    <source>
        <dbReference type="ARBA" id="ARBA00005622"/>
    </source>
</evidence>
<comment type="similarity">
    <text evidence="1 8">Belongs to the esterase D family.</text>
</comment>
<keyword evidence="3 8" id="KW-0719">Serine esterase</keyword>
<evidence type="ECO:0000256" key="2">
    <source>
        <dbReference type="ARBA" id="ARBA00012479"/>
    </source>
</evidence>
<dbReference type="EMBL" id="POSP01000003">
    <property type="protein sequence ID" value="PND39360.1"/>
    <property type="molecule type" value="Genomic_DNA"/>
</dbReference>
<dbReference type="AlphaFoldDB" id="A0A2N8L0W7"/>
<evidence type="ECO:0000256" key="8">
    <source>
        <dbReference type="RuleBase" id="RU363068"/>
    </source>
</evidence>
<comment type="caution">
    <text evidence="9">The sequence shown here is derived from an EMBL/GenBank/DDBJ whole genome shotgun (WGS) entry which is preliminary data.</text>
</comment>
<evidence type="ECO:0000256" key="6">
    <source>
        <dbReference type="NCBIfam" id="TIGR02821"/>
    </source>
</evidence>
<evidence type="ECO:0000256" key="3">
    <source>
        <dbReference type="ARBA" id="ARBA00022487"/>
    </source>
</evidence>
<dbReference type="Proteomes" id="UP000235916">
    <property type="component" value="Unassembled WGS sequence"/>
</dbReference>
<dbReference type="InterPro" id="IPR014186">
    <property type="entry name" value="S-formylglutathione_hydrol"/>
</dbReference>
<name>A0A2N8L0W7_9BURK</name>